<evidence type="ECO:0000313" key="1">
    <source>
        <dbReference type="EMBL" id="SET57233.1"/>
    </source>
</evidence>
<dbReference type="AlphaFoldDB" id="A0A1I0FG96"/>
<dbReference type="Proteomes" id="UP000199820">
    <property type="component" value="Unassembled WGS sequence"/>
</dbReference>
<dbReference type="PANTHER" id="PTHR36454">
    <property type="entry name" value="LMO2823 PROTEIN"/>
    <property type="match status" value="1"/>
</dbReference>
<evidence type="ECO:0000313" key="2">
    <source>
        <dbReference type="Proteomes" id="UP000199820"/>
    </source>
</evidence>
<organism evidence="1 2">
    <name type="scientific">[Clostridium] aminophilum</name>
    <dbReference type="NCBI Taxonomy" id="1526"/>
    <lineage>
        <taxon>Bacteria</taxon>
        <taxon>Bacillati</taxon>
        <taxon>Bacillota</taxon>
        <taxon>Clostridia</taxon>
        <taxon>Lachnospirales</taxon>
        <taxon>Lachnospiraceae</taxon>
    </lineage>
</organism>
<dbReference type="InterPro" id="IPR008323">
    <property type="entry name" value="UCP033563"/>
</dbReference>
<dbReference type="RefSeq" id="WP_074649644.1">
    <property type="nucleotide sequence ID" value="NZ_FOIL01000025.1"/>
</dbReference>
<dbReference type="PIRSF" id="PIRSF033563">
    <property type="entry name" value="UCP033563"/>
    <property type="match status" value="1"/>
</dbReference>
<dbReference type="PANTHER" id="PTHR36454:SF1">
    <property type="entry name" value="DUF1015 DOMAIN-CONTAINING PROTEIN"/>
    <property type="match status" value="1"/>
</dbReference>
<dbReference type="Pfam" id="PF06245">
    <property type="entry name" value="DUF1015"/>
    <property type="match status" value="1"/>
</dbReference>
<dbReference type="STRING" id="1526.SAMN02910262_01947"/>
<protein>
    <submittedName>
        <fullName evidence="1">Uncharacterized conserved protein, DUF1015 family</fullName>
    </submittedName>
</protein>
<gene>
    <name evidence="1" type="ORF">SAMN04487771_102535</name>
</gene>
<sequence>MAEIRAFRAIRPVREYVSRVAARPYDVVSREEAEELVRKKPLSFLHVDRPETWFDHSVAFDDPRVYVKAKETIADMREKGIMLTEENPCYYLYELTLDGHVQTGIVACASVDDYLNGAIRKHENTTVAKEQDRINHIDVTNMQTGPIFLAFRDQINLKLMIKRIKEQDRALYDFTEDDGVRHRIFRIADRERIDQITDGIRRVGPAYIADGHHRCASAVKVALKRREQHPGYTGDEEFNYFLSVFFPADELKILRYDRVVKDLNGKTPEEFLEEVGQKFEVIPGRLIKEYDGRKEFPGDGRVPQKKAEFGMLLGGRWYTVRAKSEIRSSDPVDGLDVSILQNHLLGPVLGIDDPRTNDRIRFVGGIRGVKELEKCVMGGDAVAFSCYPTSMDELLAVADAGRLMPPKSTWFEPKLRSGIFLHDLG</sequence>
<keyword evidence="2" id="KW-1185">Reference proteome</keyword>
<dbReference type="eggNOG" id="COG4198">
    <property type="taxonomic scope" value="Bacteria"/>
</dbReference>
<dbReference type="OrthoDB" id="9781616at2"/>
<reference evidence="2" key="1">
    <citation type="submission" date="2016-10" db="EMBL/GenBank/DDBJ databases">
        <authorList>
            <person name="Varghese N."/>
            <person name="Submissions S."/>
        </authorList>
    </citation>
    <scope>NUCLEOTIDE SEQUENCE [LARGE SCALE GENOMIC DNA]</scope>
    <source>
        <strain evidence="2">KH1P1</strain>
    </source>
</reference>
<proteinExistence type="predicted"/>
<accession>A0A1I0FG96</accession>
<dbReference type="EMBL" id="FOIL01000025">
    <property type="protein sequence ID" value="SET57233.1"/>
    <property type="molecule type" value="Genomic_DNA"/>
</dbReference>
<name>A0A1I0FG96_9FIRM</name>